<dbReference type="InterPro" id="IPR015940">
    <property type="entry name" value="UBA"/>
</dbReference>
<dbReference type="Proteomes" id="UP001054902">
    <property type="component" value="Unassembled WGS sequence"/>
</dbReference>
<dbReference type="PROSITE" id="PS50030">
    <property type="entry name" value="UBA"/>
    <property type="match status" value="1"/>
</dbReference>
<comment type="caution">
    <text evidence="3">The sequence shown here is derived from an EMBL/GenBank/DDBJ whole genome shotgun (WGS) entry which is preliminary data.</text>
</comment>
<accession>A0AAD3H2J2</accession>
<protein>
    <recommendedName>
        <fullName evidence="2">UBA domain-containing protein</fullName>
    </recommendedName>
</protein>
<organism evidence="3 4">
    <name type="scientific">Chaetoceros tenuissimus</name>
    <dbReference type="NCBI Taxonomy" id="426638"/>
    <lineage>
        <taxon>Eukaryota</taxon>
        <taxon>Sar</taxon>
        <taxon>Stramenopiles</taxon>
        <taxon>Ochrophyta</taxon>
        <taxon>Bacillariophyta</taxon>
        <taxon>Coscinodiscophyceae</taxon>
        <taxon>Chaetocerotophycidae</taxon>
        <taxon>Chaetocerotales</taxon>
        <taxon>Chaetocerotaceae</taxon>
        <taxon>Chaetoceros</taxon>
    </lineage>
</organism>
<name>A0AAD3H2J2_9STRA</name>
<reference evidence="3 4" key="1">
    <citation type="journal article" date="2021" name="Sci. Rep.">
        <title>The genome of the diatom Chaetoceros tenuissimus carries an ancient integrated fragment of an extant virus.</title>
        <authorList>
            <person name="Hongo Y."/>
            <person name="Kimura K."/>
            <person name="Takaki Y."/>
            <person name="Yoshida Y."/>
            <person name="Baba S."/>
            <person name="Kobayashi G."/>
            <person name="Nagasaki K."/>
            <person name="Hano T."/>
            <person name="Tomaru Y."/>
        </authorList>
    </citation>
    <scope>NUCLEOTIDE SEQUENCE [LARGE SCALE GENOMIC DNA]</scope>
    <source>
        <strain evidence="3 4">NIES-3715</strain>
    </source>
</reference>
<dbReference type="Gene3D" id="1.20.58.2190">
    <property type="match status" value="1"/>
</dbReference>
<dbReference type="SUPFAM" id="SSF143503">
    <property type="entry name" value="PUG domain-like"/>
    <property type="match status" value="1"/>
</dbReference>
<dbReference type="Gene3D" id="1.10.8.10">
    <property type="entry name" value="DNA helicase RuvA subunit, C-terminal domain"/>
    <property type="match status" value="1"/>
</dbReference>
<keyword evidence="4" id="KW-1185">Reference proteome</keyword>
<feature type="compositionally biased region" description="Polar residues" evidence="1">
    <location>
        <begin position="97"/>
        <end position="106"/>
    </location>
</feature>
<evidence type="ECO:0000313" key="3">
    <source>
        <dbReference type="EMBL" id="GFH47733.1"/>
    </source>
</evidence>
<feature type="region of interest" description="Disordered" evidence="1">
    <location>
        <begin position="49"/>
        <end position="143"/>
    </location>
</feature>
<dbReference type="InterPro" id="IPR009060">
    <property type="entry name" value="UBA-like_sf"/>
</dbReference>
<evidence type="ECO:0000313" key="4">
    <source>
        <dbReference type="Proteomes" id="UP001054902"/>
    </source>
</evidence>
<dbReference type="EMBL" id="BLLK01000023">
    <property type="protein sequence ID" value="GFH47733.1"/>
    <property type="molecule type" value="Genomic_DNA"/>
</dbReference>
<proteinExistence type="predicted"/>
<dbReference type="SMART" id="SM00165">
    <property type="entry name" value="UBA"/>
    <property type="match status" value="1"/>
</dbReference>
<evidence type="ECO:0000259" key="2">
    <source>
        <dbReference type="PROSITE" id="PS50030"/>
    </source>
</evidence>
<feature type="compositionally biased region" description="Low complexity" evidence="1">
    <location>
        <begin position="107"/>
        <end position="143"/>
    </location>
</feature>
<sequence>MFRNLLQKSNSKDEKVKQLEAMGFDKESAKIALEMTNFNLEEATHHLLSNQEALSSHSAAASSSQARSTANNRPNRSAAIMRAGEAAANRANNSSAKFGSNQIQKKSSAATTRTTSTASRTPATSTNTFTSSSLASTSTQTVSKIHPKVKMPTKMKDKSKEEQILRCSKRLAPYPHAVDTLLQAFTFVKNYPQNSKYRKINTQTLGYQKVLEGKPGVVDLIHAMNFQKRGTEYILKESDLDLALLFLGISALENIRSSREYLTEKRNTQFKRDIKRIMEGSNLNANVDQDAELLKRSAFLQKVPTEPDDGSGALLQLYLGSANRSSVHDEDPTKNMLLKQTKDMNINETETVEKISRRFDGDDTLQNIVDWIGAHGSCIPEKLLNREWSLVDLNKYPLEEIDVETCLGDTLQRVGCWPSGRLELRPSTLEWRDEKVKSAA</sequence>
<evidence type="ECO:0000256" key="1">
    <source>
        <dbReference type="SAM" id="MobiDB-lite"/>
    </source>
</evidence>
<dbReference type="InterPro" id="IPR036339">
    <property type="entry name" value="PUB-like_dom_sf"/>
</dbReference>
<feature type="domain" description="UBA" evidence="2">
    <location>
        <begin position="11"/>
        <end position="50"/>
    </location>
</feature>
<dbReference type="AlphaFoldDB" id="A0AAD3H2J2"/>
<gene>
    <name evidence="3" type="ORF">CTEN210_04208</name>
</gene>
<feature type="compositionally biased region" description="Low complexity" evidence="1">
    <location>
        <begin position="53"/>
        <end position="96"/>
    </location>
</feature>
<dbReference type="SUPFAM" id="SSF46934">
    <property type="entry name" value="UBA-like"/>
    <property type="match status" value="1"/>
</dbReference>